<keyword evidence="4 6" id="KW-0472">Membrane</keyword>
<feature type="transmembrane region" description="Helical" evidence="6">
    <location>
        <begin position="318"/>
        <end position="340"/>
    </location>
</feature>
<dbReference type="EMBL" id="GIIL01004481">
    <property type="protein sequence ID" value="NOV48207.1"/>
    <property type="molecule type" value="Transcribed_RNA"/>
</dbReference>
<reference evidence="7" key="1">
    <citation type="submission" date="2020-03" db="EMBL/GenBank/DDBJ databases">
        <title>Transcriptomic Profiling of the Digestive Tract of the Rat Flea, Xenopsylla cheopis, Following Blood Feeding and Infection with Yersinia pestis.</title>
        <authorList>
            <person name="Bland D.M."/>
            <person name="Martens C.A."/>
            <person name="Virtaneva K."/>
            <person name="Kanakabandi K."/>
            <person name="Long D."/>
            <person name="Rosenke R."/>
            <person name="Saturday G.A."/>
            <person name="Hoyt F.H."/>
            <person name="Bruno D.P."/>
            <person name="Ribeiro J.M.C."/>
            <person name="Hinnebusch J."/>
        </authorList>
    </citation>
    <scope>NUCLEOTIDE SEQUENCE</scope>
</reference>
<comment type="subcellular location">
    <subcellularLocation>
        <location evidence="1">Membrane</location>
        <topology evidence="1">Multi-pass membrane protein</topology>
    </subcellularLocation>
</comment>
<evidence type="ECO:0000256" key="2">
    <source>
        <dbReference type="ARBA" id="ARBA00022692"/>
    </source>
</evidence>
<evidence type="ECO:0000256" key="6">
    <source>
        <dbReference type="SAM" id="Phobius"/>
    </source>
</evidence>
<evidence type="ECO:0000256" key="1">
    <source>
        <dbReference type="ARBA" id="ARBA00004141"/>
    </source>
</evidence>
<dbReference type="GO" id="GO:0016020">
    <property type="term" value="C:membrane"/>
    <property type="evidence" value="ECO:0007669"/>
    <property type="project" value="UniProtKB-SubCell"/>
</dbReference>
<keyword evidence="2 6" id="KW-0812">Transmembrane</keyword>
<feature type="transmembrane region" description="Helical" evidence="6">
    <location>
        <begin position="352"/>
        <end position="369"/>
    </location>
</feature>
<dbReference type="AlphaFoldDB" id="A0A6M2DTX1"/>
<evidence type="ECO:0000256" key="3">
    <source>
        <dbReference type="ARBA" id="ARBA00022989"/>
    </source>
</evidence>
<evidence type="ECO:0000256" key="5">
    <source>
        <dbReference type="ARBA" id="ARBA00038485"/>
    </source>
</evidence>
<organism evidence="7">
    <name type="scientific">Xenopsylla cheopis</name>
    <name type="common">Oriental rat flea</name>
    <name type="synonym">Pulex cheopis</name>
    <dbReference type="NCBI Taxonomy" id="163159"/>
    <lineage>
        <taxon>Eukaryota</taxon>
        <taxon>Metazoa</taxon>
        <taxon>Ecdysozoa</taxon>
        <taxon>Arthropoda</taxon>
        <taxon>Hexapoda</taxon>
        <taxon>Insecta</taxon>
        <taxon>Pterygota</taxon>
        <taxon>Neoptera</taxon>
        <taxon>Endopterygota</taxon>
        <taxon>Siphonaptera</taxon>
        <taxon>Pulicidae</taxon>
        <taxon>Xenopsyllinae</taxon>
        <taxon>Xenopsylla</taxon>
    </lineage>
</organism>
<dbReference type="PANTHER" id="PTHR16950">
    <property type="entry name" value="ZINC TRANSPORTER SLC39A7 HISTIDINE-RICH MEMBRANE PROTEIN KE4"/>
    <property type="match status" value="1"/>
</dbReference>
<feature type="transmembrane region" description="Helical" evidence="6">
    <location>
        <begin position="36"/>
        <end position="61"/>
    </location>
</feature>
<dbReference type="GO" id="GO:0005385">
    <property type="term" value="F:zinc ion transmembrane transporter activity"/>
    <property type="evidence" value="ECO:0007669"/>
    <property type="project" value="TreeGrafter"/>
</dbReference>
<feature type="transmembrane region" description="Helical" evidence="6">
    <location>
        <begin position="289"/>
        <end position="312"/>
    </location>
</feature>
<dbReference type="InterPro" id="IPR003689">
    <property type="entry name" value="ZIP"/>
</dbReference>
<keyword evidence="3 6" id="KW-1133">Transmembrane helix</keyword>
<dbReference type="Pfam" id="PF02535">
    <property type="entry name" value="Zip"/>
    <property type="match status" value="1"/>
</dbReference>
<dbReference type="PANTHER" id="PTHR16950:SF16">
    <property type="entry name" value="ZINC TRANSPORTER ZIP13"/>
    <property type="match status" value="1"/>
</dbReference>
<feature type="transmembrane region" description="Helical" evidence="6">
    <location>
        <begin position="111"/>
        <end position="130"/>
    </location>
</feature>
<protein>
    <submittedName>
        <fullName evidence="7">Putative zip zinc transporter</fullName>
    </submittedName>
</protein>
<sequence>MNSSIWGSDSTFRFIYSDIFMEYVPEYFKDWQYHPWIFSVLGSILIGLSGVLPLLIIPLEGGENFQSGGGGKLLRVLLSFAVGGLLGDVFLHLLPEAWENYSNYEDSGGAHPSMTCGCWVLAGLLLFTIVEKLFANYMEDDDVPEEKADRKRKKISKINCLMKNNNVLRARNENGQISSGKCSGGQNGKTCDIEVINGSIKNGCCMIEELEREPESKSKHISGYLNLMANSIDNFTHGLAVGGSFIVSFRLGVLTTFAILVHEIPHEVGDFAILLRSGFSRWDAARAQLMTAGAGLLGAMTAIGGSGATNAMEARTSWIMPFTAGGFLHISLVTVLPDLLQEKDPKESIKQFGALIGGIVLMASLTALLE</sequence>
<feature type="transmembrane region" description="Helical" evidence="6">
    <location>
        <begin position="73"/>
        <end position="91"/>
    </location>
</feature>
<accession>A0A6M2DTX1</accession>
<dbReference type="GO" id="GO:0006882">
    <property type="term" value="P:intracellular zinc ion homeostasis"/>
    <property type="evidence" value="ECO:0007669"/>
    <property type="project" value="TreeGrafter"/>
</dbReference>
<comment type="similarity">
    <text evidence="5">Belongs to the ZIP transporter (TC 2.A.5) family. KE4/Catsup subfamily.</text>
</comment>
<evidence type="ECO:0000256" key="4">
    <source>
        <dbReference type="ARBA" id="ARBA00023136"/>
    </source>
</evidence>
<name>A0A6M2DTX1_XENCH</name>
<evidence type="ECO:0000313" key="7">
    <source>
        <dbReference type="EMBL" id="NOV48207.1"/>
    </source>
</evidence>
<proteinExistence type="inferred from homology"/>